<dbReference type="Pfam" id="PF06519">
    <property type="entry name" value="TolA"/>
    <property type="match status" value="1"/>
</dbReference>
<evidence type="ECO:0000313" key="3">
    <source>
        <dbReference type="Proteomes" id="UP000219336"/>
    </source>
</evidence>
<dbReference type="GO" id="GO:0016020">
    <property type="term" value="C:membrane"/>
    <property type="evidence" value="ECO:0007669"/>
    <property type="project" value="InterPro"/>
</dbReference>
<proteinExistence type="predicted"/>
<feature type="region of interest" description="Disordered" evidence="1">
    <location>
        <begin position="162"/>
        <end position="220"/>
    </location>
</feature>
<feature type="compositionally biased region" description="Basic and acidic residues" evidence="1">
    <location>
        <begin position="65"/>
        <end position="99"/>
    </location>
</feature>
<sequence>MKSNKKNNSSYGKPIAISLFAHLMLVVALLWGTDFTMNKAEPTGMVQAVVIDPARVRQQAQEIRKQRETAAKKEQDRLDKLRRESEQLERNRKAEEERIRKLKQQQAKDAQAAREAEKRREVERQRAAKAEAERKAKEEAVRVAEQQRIAKEAAIAKAEKERLEKEQALKEAQQKAQREKEAAERAEKERVAREKAAEEAQQKAQREKEAAERAEKERIAKEKAAKEAAEKARIEKERLQQLERERKEQEAALDNIFSGLESEAALNTSARSKHVASEVQRMGAIYTQLIQQKLLLEDSFRGKQCRVNLKLIPAGNGAIAGQVAVLDGDSRLCAATKRAIAQVGTFPLSKEADVNQQLKNINLTVVPE</sequence>
<dbReference type="EMBL" id="OANU01000004">
    <property type="protein sequence ID" value="SNX47160.1"/>
    <property type="molecule type" value="Genomic_DNA"/>
</dbReference>
<dbReference type="InterPro" id="IPR014161">
    <property type="entry name" value="Tol-Pal_TolA"/>
</dbReference>
<evidence type="ECO:0000313" key="2">
    <source>
        <dbReference type="EMBL" id="SNX47160.1"/>
    </source>
</evidence>
<dbReference type="RefSeq" id="WP_096992461.1">
    <property type="nucleotide sequence ID" value="NZ_JBHSII010000001.1"/>
</dbReference>
<dbReference type="SUPFAM" id="SSF74653">
    <property type="entry name" value="TolA/TonB C-terminal domain"/>
    <property type="match status" value="1"/>
</dbReference>
<reference evidence="3" key="1">
    <citation type="submission" date="2016-06" db="EMBL/GenBank/DDBJ databases">
        <authorList>
            <person name="Rodrigo-Torres L."/>
            <person name="Arahal R.D."/>
            <person name="Lucena T."/>
        </authorList>
    </citation>
    <scope>NUCLEOTIDE SEQUENCE [LARGE SCALE GENOMIC DNA]</scope>
    <source>
        <strain evidence="3">CECT8203</strain>
    </source>
</reference>
<feature type="compositionally biased region" description="Basic and acidic residues" evidence="1">
    <location>
        <begin position="111"/>
        <end position="140"/>
    </location>
</feature>
<dbReference type="GO" id="GO:0019534">
    <property type="term" value="F:toxin transmembrane transporter activity"/>
    <property type="evidence" value="ECO:0007669"/>
    <property type="project" value="InterPro"/>
</dbReference>
<dbReference type="AlphaFoldDB" id="A0A240EGT5"/>
<keyword evidence="3" id="KW-1185">Reference proteome</keyword>
<dbReference type="Gene3D" id="3.30.1150.10">
    <property type="match status" value="1"/>
</dbReference>
<evidence type="ECO:0000256" key="1">
    <source>
        <dbReference type="SAM" id="MobiDB-lite"/>
    </source>
</evidence>
<dbReference type="OrthoDB" id="6194496at2"/>
<dbReference type="Proteomes" id="UP000219336">
    <property type="component" value="Unassembled WGS sequence"/>
</dbReference>
<accession>A0A240EGT5</accession>
<name>A0A240EGT5_9VIBR</name>
<feature type="region of interest" description="Disordered" evidence="1">
    <location>
        <begin position="65"/>
        <end position="140"/>
    </location>
</feature>
<gene>
    <name evidence="2" type="ORF">VTH8203_00761</name>
</gene>
<protein>
    <submittedName>
        <fullName evidence="2">Cell envelope integrity inner membrane protein TolA</fullName>
    </submittedName>
</protein>
<organism evidence="2 3">
    <name type="scientific">Vibrio thalassae</name>
    <dbReference type="NCBI Taxonomy" id="1243014"/>
    <lineage>
        <taxon>Bacteria</taxon>
        <taxon>Pseudomonadati</taxon>
        <taxon>Pseudomonadota</taxon>
        <taxon>Gammaproteobacteria</taxon>
        <taxon>Vibrionales</taxon>
        <taxon>Vibrionaceae</taxon>
        <taxon>Vibrio</taxon>
    </lineage>
</organism>
<dbReference type="GO" id="GO:0043213">
    <property type="term" value="P:bacteriocin transport"/>
    <property type="evidence" value="ECO:0007669"/>
    <property type="project" value="InterPro"/>
</dbReference>
<dbReference type="NCBIfam" id="TIGR02794">
    <property type="entry name" value="tolA_full"/>
    <property type="match status" value="1"/>
</dbReference>